<sequence>MQNGFVPDPQYHQQLVLLEANGTEEKKLTGKRRREEEENAFSSSRKLSRETISQYFYMPITRAARELNVGLTLLKKRCRELGIRRWPHRKLISLQTLIKNVEANYSSPSLKKTKEYGKEGLSEEGKLREHLQILEQEKRLLEEIPDMEMEDTTKRLRQAFFKANYKKRKLMGTVGSCSTKPQPSKSHNPALMMAVDKVVVDDGDGDKDDDEELFRYFLEDCFSL</sequence>
<evidence type="ECO:0000256" key="2">
    <source>
        <dbReference type="ARBA" id="ARBA00023015"/>
    </source>
</evidence>
<gene>
    <name evidence="8" type="ORF">SHERM_18843</name>
</gene>
<evidence type="ECO:0000256" key="1">
    <source>
        <dbReference type="ARBA" id="ARBA00004049"/>
    </source>
</evidence>
<dbReference type="GO" id="GO:0003700">
    <property type="term" value="F:DNA-binding transcription factor activity"/>
    <property type="evidence" value="ECO:0007669"/>
    <property type="project" value="InterPro"/>
</dbReference>
<dbReference type="Pfam" id="PF02042">
    <property type="entry name" value="RWP-RK"/>
    <property type="match status" value="1"/>
</dbReference>
<evidence type="ECO:0000256" key="3">
    <source>
        <dbReference type="ARBA" id="ARBA00023054"/>
    </source>
</evidence>
<name>A0A9N7N569_STRHE</name>
<evidence type="ECO:0000256" key="5">
    <source>
        <dbReference type="ARBA" id="ARBA00023163"/>
    </source>
</evidence>
<dbReference type="InterPro" id="IPR044607">
    <property type="entry name" value="RKD-like"/>
</dbReference>
<keyword evidence="5" id="KW-0804">Transcription</keyword>
<dbReference type="InterPro" id="IPR003035">
    <property type="entry name" value="RWP-RK_dom"/>
</dbReference>
<accession>A0A9N7N569</accession>
<keyword evidence="4" id="KW-0238">DNA-binding</keyword>
<keyword evidence="3" id="KW-0175">Coiled coil</keyword>
<evidence type="ECO:0000259" key="7">
    <source>
        <dbReference type="PROSITE" id="PS51519"/>
    </source>
</evidence>
<protein>
    <submittedName>
        <fullName evidence="8">Protein RKD1</fullName>
    </submittedName>
</protein>
<evidence type="ECO:0000256" key="6">
    <source>
        <dbReference type="ARBA" id="ARBA00023242"/>
    </source>
</evidence>
<evidence type="ECO:0000256" key="4">
    <source>
        <dbReference type="ARBA" id="ARBA00023125"/>
    </source>
</evidence>
<dbReference type="OrthoDB" id="6270329at2759"/>
<keyword evidence="6" id="KW-0539">Nucleus</keyword>
<evidence type="ECO:0000313" key="9">
    <source>
        <dbReference type="Proteomes" id="UP001153555"/>
    </source>
</evidence>
<proteinExistence type="predicted"/>
<dbReference type="PROSITE" id="PS51519">
    <property type="entry name" value="RWP_RK"/>
    <property type="match status" value="1"/>
</dbReference>
<comment type="function">
    <text evidence="1">Putative transcription factor.</text>
</comment>
<keyword evidence="9" id="KW-1185">Reference proteome</keyword>
<feature type="domain" description="RWP-RK" evidence="7">
    <location>
        <begin position="25"/>
        <end position="114"/>
    </location>
</feature>
<dbReference type="AlphaFoldDB" id="A0A9N7N569"/>
<comment type="caution">
    <text evidence="8">The sequence shown here is derived from an EMBL/GenBank/DDBJ whole genome shotgun (WGS) entry which is preliminary data.</text>
</comment>
<dbReference type="EMBL" id="CACSLK010020742">
    <property type="protein sequence ID" value="CAA0820841.1"/>
    <property type="molecule type" value="Genomic_DNA"/>
</dbReference>
<dbReference type="Proteomes" id="UP001153555">
    <property type="component" value="Unassembled WGS sequence"/>
</dbReference>
<organism evidence="8 9">
    <name type="scientific">Striga hermonthica</name>
    <name type="common">Purple witchweed</name>
    <name type="synonym">Buchnera hermonthica</name>
    <dbReference type="NCBI Taxonomy" id="68872"/>
    <lineage>
        <taxon>Eukaryota</taxon>
        <taxon>Viridiplantae</taxon>
        <taxon>Streptophyta</taxon>
        <taxon>Embryophyta</taxon>
        <taxon>Tracheophyta</taxon>
        <taxon>Spermatophyta</taxon>
        <taxon>Magnoliopsida</taxon>
        <taxon>eudicotyledons</taxon>
        <taxon>Gunneridae</taxon>
        <taxon>Pentapetalae</taxon>
        <taxon>asterids</taxon>
        <taxon>lamiids</taxon>
        <taxon>Lamiales</taxon>
        <taxon>Orobanchaceae</taxon>
        <taxon>Buchnereae</taxon>
        <taxon>Striga</taxon>
    </lineage>
</organism>
<reference evidence="8" key="1">
    <citation type="submission" date="2019-12" db="EMBL/GenBank/DDBJ databases">
        <authorList>
            <person name="Scholes J."/>
        </authorList>
    </citation>
    <scope>NUCLEOTIDE SEQUENCE</scope>
</reference>
<dbReference type="PANTHER" id="PTHR46373">
    <property type="entry name" value="PROTEIN RKD4"/>
    <property type="match status" value="1"/>
</dbReference>
<evidence type="ECO:0000313" key="8">
    <source>
        <dbReference type="EMBL" id="CAA0820841.1"/>
    </source>
</evidence>
<dbReference type="GO" id="GO:0003677">
    <property type="term" value="F:DNA binding"/>
    <property type="evidence" value="ECO:0007669"/>
    <property type="project" value="UniProtKB-KW"/>
</dbReference>
<dbReference type="PANTHER" id="PTHR46373:SF20">
    <property type="entry name" value="PROTEIN RKD1"/>
    <property type="match status" value="1"/>
</dbReference>
<keyword evidence="2" id="KW-0805">Transcription regulation</keyword>